<gene>
    <name evidence="1" type="ORF">L2E82_06622</name>
</gene>
<evidence type="ECO:0000313" key="2">
    <source>
        <dbReference type="Proteomes" id="UP001055811"/>
    </source>
</evidence>
<proteinExistence type="predicted"/>
<sequence length="394" mass="43755">MTSVSPLAWKPLHVLFSFLLITAVEFLGASSQQFLTSERTTLLNLKQRWGNPSSLRNWDASSSPCNWTEVLCNPNGSVIVLTLMSKGLTGPIPPFICEIRNLENLFLSDNFLIGEFPRVFYNCSKLIEIDIAQNGFAGRLPDDIDRLSGLKSLDLGGEIPRSLQRCHSLHTIQLNDNSFTGEFPPGIWTLFNLSSLRLAGNFLSGELPSRVARNLSRVEISDNKFSGKIPDGILSWTKLNVLKASNNLLSGEIPTAITNLSQLSVLLLDGNTLSGQLPAEIKSWNSLTTLHLARNKLFGPIPLAISYLQGLLDLDLSENQLSGEIPQQMSRLRLTALNLSSNKLTGRIPFAFDNLAFEHTVIILVAILCTLFVVRRYLKKKQIRDLTAWKLVEN</sequence>
<reference evidence="2" key="1">
    <citation type="journal article" date="2022" name="Mol. Ecol. Resour.">
        <title>The genomes of chicory, endive, great burdock and yacon provide insights into Asteraceae palaeo-polyploidization history and plant inulin production.</title>
        <authorList>
            <person name="Fan W."/>
            <person name="Wang S."/>
            <person name="Wang H."/>
            <person name="Wang A."/>
            <person name="Jiang F."/>
            <person name="Liu H."/>
            <person name="Zhao H."/>
            <person name="Xu D."/>
            <person name="Zhang Y."/>
        </authorList>
    </citation>
    <scope>NUCLEOTIDE SEQUENCE [LARGE SCALE GENOMIC DNA]</scope>
    <source>
        <strain evidence="2">cv. Punajuju</strain>
    </source>
</reference>
<accession>A0ACB9HAD1</accession>
<comment type="caution">
    <text evidence="1">The sequence shown here is derived from an EMBL/GenBank/DDBJ whole genome shotgun (WGS) entry which is preliminary data.</text>
</comment>
<protein>
    <submittedName>
        <fullName evidence="1">Uncharacterized protein</fullName>
    </submittedName>
</protein>
<name>A0ACB9HAD1_CICIN</name>
<dbReference type="Proteomes" id="UP001055811">
    <property type="component" value="Linkage Group LG01"/>
</dbReference>
<evidence type="ECO:0000313" key="1">
    <source>
        <dbReference type="EMBL" id="KAI3792734.1"/>
    </source>
</evidence>
<reference evidence="1 2" key="2">
    <citation type="journal article" date="2022" name="Mol. Ecol. Resour.">
        <title>The genomes of chicory, endive, great burdock and yacon provide insights into Asteraceae paleo-polyploidization history and plant inulin production.</title>
        <authorList>
            <person name="Fan W."/>
            <person name="Wang S."/>
            <person name="Wang H."/>
            <person name="Wang A."/>
            <person name="Jiang F."/>
            <person name="Liu H."/>
            <person name="Zhao H."/>
            <person name="Xu D."/>
            <person name="Zhang Y."/>
        </authorList>
    </citation>
    <scope>NUCLEOTIDE SEQUENCE [LARGE SCALE GENOMIC DNA]</scope>
    <source>
        <strain evidence="2">cv. Punajuju</strain>
        <tissue evidence="1">Leaves</tissue>
    </source>
</reference>
<dbReference type="EMBL" id="CM042009">
    <property type="protein sequence ID" value="KAI3792734.1"/>
    <property type="molecule type" value="Genomic_DNA"/>
</dbReference>
<organism evidence="1 2">
    <name type="scientific">Cichorium intybus</name>
    <name type="common">Chicory</name>
    <dbReference type="NCBI Taxonomy" id="13427"/>
    <lineage>
        <taxon>Eukaryota</taxon>
        <taxon>Viridiplantae</taxon>
        <taxon>Streptophyta</taxon>
        <taxon>Embryophyta</taxon>
        <taxon>Tracheophyta</taxon>
        <taxon>Spermatophyta</taxon>
        <taxon>Magnoliopsida</taxon>
        <taxon>eudicotyledons</taxon>
        <taxon>Gunneridae</taxon>
        <taxon>Pentapetalae</taxon>
        <taxon>asterids</taxon>
        <taxon>campanulids</taxon>
        <taxon>Asterales</taxon>
        <taxon>Asteraceae</taxon>
        <taxon>Cichorioideae</taxon>
        <taxon>Cichorieae</taxon>
        <taxon>Cichoriinae</taxon>
        <taxon>Cichorium</taxon>
    </lineage>
</organism>
<keyword evidence="2" id="KW-1185">Reference proteome</keyword>